<organism evidence="5 6">
    <name type="scientific">Leminorella grimontii</name>
    <dbReference type="NCBI Taxonomy" id="82981"/>
    <lineage>
        <taxon>Bacteria</taxon>
        <taxon>Pseudomonadati</taxon>
        <taxon>Pseudomonadota</taxon>
        <taxon>Gammaproteobacteria</taxon>
        <taxon>Enterobacterales</taxon>
        <taxon>Budviciaceae</taxon>
        <taxon>Leminorella</taxon>
    </lineage>
</organism>
<evidence type="ECO:0000313" key="6">
    <source>
        <dbReference type="Proteomes" id="UP001058124"/>
    </source>
</evidence>
<keyword evidence="3" id="KW-0540">Nuclease</keyword>
<dbReference type="GO" id="GO:0005737">
    <property type="term" value="C:cytoplasm"/>
    <property type="evidence" value="ECO:0007669"/>
    <property type="project" value="UniProtKB-SubCell"/>
</dbReference>
<dbReference type="Proteomes" id="UP001058124">
    <property type="component" value="Unassembled WGS sequence"/>
</dbReference>
<comment type="caution">
    <text evidence="5">The sequence shown here is derived from an EMBL/GenBank/DDBJ whole genome shotgun (WGS) entry which is preliminary data.</text>
</comment>
<dbReference type="InterPro" id="IPR014944">
    <property type="entry name" value="Toxin_SymE-like"/>
</dbReference>
<evidence type="ECO:0000259" key="4">
    <source>
        <dbReference type="Pfam" id="PF08845"/>
    </source>
</evidence>
<comment type="subcellular location">
    <subcellularLocation>
        <location evidence="3">Cytoplasm</location>
    </subcellularLocation>
</comment>
<feature type="domain" description="Toxin SymE-like" evidence="4">
    <location>
        <begin position="21"/>
        <end position="71"/>
    </location>
</feature>
<evidence type="ECO:0000256" key="3">
    <source>
        <dbReference type="HAMAP-Rule" id="MF_01193"/>
    </source>
</evidence>
<protein>
    <recommendedName>
        <fullName evidence="3">Endoribonuclease SymE</fullName>
        <ecNumber evidence="3">3.1.-.-</ecNumber>
    </recommendedName>
</protein>
<dbReference type="AlphaFoldDB" id="A0AAV5MZN1"/>
<evidence type="ECO:0000313" key="5">
    <source>
        <dbReference type="EMBL" id="GKX55316.1"/>
    </source>
</evidence>
<dbReference type="Pfam" id="PF08845">
    <property type="entry name" value="SymE_toxin"/>
    <property type="match status" value="1"/>
</dbReference>
<dbReference type="EC" id="3.1.-.-" evidence="3"/>
<name>A0AAV5MZN1_9GAMM</name>
<keyword evidence="2" id="KW-0238">DNA-binding</keyword>
<keyword evidence="1 3" id="KW-0963">Cytoplasm</keyword>
<dbReference type="InterPro" id="IPR020883">
    <property type="entry name" value="TypeI_TA_SymE"/>
</dbReference>
<evidence type="ECO:0000256" key="1">
    <source>
        <dbReference type="ARBA" id="ARBA00022490"/>
    </source>
</evidence>
<dbReference type="GO" id="GO:0016070">
    <property type="term" value="P:RNA metabolic process"/>
    <property type="evidence" value="ECO:0007669"/>
    <property type="project" value="InterPro"/>
</dbReference>
<sequence>MAEKDCIVEIPESEVSPENFHRYTVGYVSHYSSNKLIPALSLKGQWLAAAGFDTGTKVNVRVMNGCIVITAKRPEPELMTSLKRVCKFSASKQRQVQALIDAVANGGRA</sequence>
<keyword evidence="3" id="KW-0378">Hydrolase</keyword>
<keyword evidence="3" id="KW-0694">RNA-binding</keyword>
<dbReference type="RefSeq" id="WP_027274237.1">
    <property type="nucleotide sequence ID" value="NZ_BRLH01000002.1"/>
</dbReference>
<dbReference type="GO" id="GO:0003723">
    <property type="term" value="F:RNA binding"/>
    <property type="evidence" value="ECO:0007669"/>
    <property type="project" value="UniProtKB-KW"/>
</dbReference>
<dbReference type="NCBIfam" id="NF010128">
    <property type="entry name" value="PRK13605.1"/>
    <property type="match status" value="1"/>
</dbReference>
<evidence type="ECO:0000256" key="2">
    <source>
        <dbReference type="ARBA" id="ARBA00023125"/>
    </source>
</evidence>
<dbReference type="GO" id="GO:0004521">
    <property type="term" value="F:RNA endonuclease activity"/>
    <property type="evidence" value="ECO:0007669"/>
    <property type="project" value="UniProtKB-UniRule"/>
</dbReference>
<gene>
    <name evidence="5" type="primary">yjiW</name>
    <name evidence="3" type="synonym">symE</name>
    <name evidence="5" type="ORF">SOASR030_14280</name>
</gene>
<keyword evidence="6" id="KW-1185">Reference proteome</keyword>
<proteinExistence type="inferred from homology"/>
<dbReference type="GO" id="GO:0016788">
    <property type="term" value="F:hydrolase activity, acting on ester bonds"/>
    <property type="evidence" value="ECO:0007669"/>
    <property type="project" value="InterPro"/>
</dbReference>
<dbReference type="HAMAP" id="MF_01193">
    <property type="entry name" value="Endoribonucl_SymE"/>
    <property type="match status" value="1"/>
</dbReference>
<dbReference type="EMBL" id="BRLH01000002">
    <property type="protein sequence ID" value="GKX55316.1"/>
    <property type="molecule type" value="Genomic_DNA"/>
</dbReference>
<comment type="function">
    <text evidence="3">Involved in the degradation and recycling of damaged RNA. It is itself a target for degradation by the ATP-dependent protease Lon.</text>
</comment>
<dbReference type="GO" id="GO:0003677">
    <property type="term" value="F:DNA binding"/>
    <property type="evidence" value="ECO:0007669"/>
    <property type="project" value="UniProtKB-KW"/>
</dbReference>
<reference evidence="5" key="1">
    <citation type="submission" date="2022-06" db="EMBL/GenBank/DDBJ databases">
        <title>Draft genome sequences of Leminorella grimontii str. JCM5902.</title>
        <authorList>
            <person name="Wakabayashi Y."/>
            <person name="Kojima K."/>
        </authorList>
    </citation>
    <scope>NUCLEOTIDE SEQUENCE</scope>
    <source>
        <strain evidence="5">JCM 5902</strain>
    </source>
</reference>
<keyword evidence="3" id="KW-0255">Endonuclease</keyword>
<comment type="similarity">
    <text evidence="3">Belongs to the SymE family.</text>
</comment>
<accession>A0AAV5MZN1</accession>